<dbReference type="AlphaFoldDB" id="A0A1W1VQE7"/>
<evidence type="ECO:0000313" key="1">
    <source>
        <dbReference type="EMBL" id="SMB95566.1"/>
    </source>
</evidence>
<accession>A0A1W1VQE7</accession>
<evidence type="ECO:0008006" key="3">
    <source>
        <dbReference type="Google" id="ProtNLM"/>
    </source>
</evidence>
<dbReference type="Pfam" id="PF04245">
    <property type="entry name" value="NA37"/>
    <property type="match status" value="1"/>
</dbReference>
<dbReference type="OrthoDB" id="3171075at2"/>
<dbReference type="InterPro" id="IPR007358">
    <property type="entry name" value="Nucleoid_associated_NdpA"/>
</dbReference>
<dbReference type="RefSeq" id="WP_084054222.1">
    <property type="nucleotide sequence ID" value="NZ_FWWT01000022.1"/>
</dbReference>
<proteinExistence type="predicted"/>
<organism evidence="1 2">
    <name type="scientific">Desulfonispora thiosulfatigenes DSM 11270</name>
    <dbReference type="NCBI Taxonomy" id="656914"/>
    <lineage>
        <taxon>Bacteria</taxon>
        <taxon>Bacillati</taxon>
        <taxon>Bacillota</taxon>
        <taxon>Clostridia</taxon>
        <taxon>Eubacteriales</taxon>
        <taxon>Peptococcaceae</taxon>
        <taxon>Desulfonispora</taxon>
    </lineage>
</organism>
<dbReference type="EMBL" id="FWWT01000022">
    <property type="protein sequence ID" value="SMB95566.1"/>
    <property type="molecule type" value="Genomic_DNA"/>
</dbReference>
<reference evidence="1 2" key="1">
    <citation type="submission" date="2017-04" db="EMBL/GenBank/DDBJ databases">
        <authorList>
            <person name="Afonso C.L."/>
            <person name="Miller P.J."/>
            <person name="Scott M.A."/>
            <person name="Spackman E."/>
            <person name="Goraichik I."/>
            <person name="Dimitrov K.M."/>
            <person name="Suarez D.L."/>
            <person name="Swayne D.E."/>
        </authorList>
    </citation>
    <scope>NUCLEOTIDE SEQUENCE [LARGE SCALE GENOMIC DNA]</scope>
    <source>
        <strain evidence="1 2">DSM 11270</strain>
    </source>
</reference>
<sequence>MKSDDIFIRKLVVHILDKNIGLPVLSDLELSLTSEISEFITKHIRKVLKDASLKEAKFINNECQAQKLCGKLKEDYSSFLMVTRKFASKFFEQMNNFIDISNGDLACCLFEISNKKYYAMIKFNYKESYIHQVKNVENGTLNTIIKQKTVLPNDNQRVEEFVIINLDDFSIKLLEKKFDKDGSKQFYISNEILECTSDLSGKDKVKVLEKTTKEMVSKYFDDSDISKIVEFKRIVSENINDSSVVDVHEIADTVFGDIAEVREEYIKQIQKNGISEKKIPVNFDQTRNVYKKQKIVTDTGIEINLLVDEFTNKDKIEFINNEDGTVSILLKNIKEFK</sequence>
<gene>
    <name evidence="1" type="ORF">SAMN00017405_0432</name>
</gene>
<dbReference type="Proteomes" id="UP000192731">
    <property type="component" value="Unassembled WGS sequence"/>
</dbReference>
<keyword evidence="2" id="KW-1185">Reference proteome</keyword>
<dbReference type="GO" id="GO:0009295">
    <property type="term" value="C:nucleoid"/>
    <property type="evidence" value="ECO:0007669"/>
    <property type="project" value="InterPro"/>
</dbReference>
<name>A0A1W1VQE7_DESTI</name>
<evidence type="ECO:0000313" key="2">
    <source>
        <dbReference type="Proteomes" id="UP000192731"/>
    </source>
</evidence>
<protein>
    <recommendedName>
        <fullName evidence="3">Nucleoid-associated protein</fullName>
    </recommendedName>
</protein>
<dbReference type="STRING" id="656914.SAMN00017405_0432"/>